<dbReference type="EMBL" id="DS268655">
    <property type="protein sequence ID" value="EFO97106.1"/>
    <property type="molecule type" value="Genomic_DNA"/>
</dbReference>
<dbReference type="InterPro" id="IPR009545">
    <property type="entry name" value="Claudin-like"/>
</dbReference>
<feature type="transmembrane region" description="Helical" evidence="1">
    <location>
        <begin position="62"/>
        <end position="84"/>
    </location>
</feature>
<feature type="transmembrane region" description="Helical" evidence="1">
    <location>
        <begin position="16"/>
        <end position="42"/>
    </location>
</feature>
<dbReference type="InParanoid" id="E3NGJ5"/>
<gene>
    <name evidence="2" type="ORF">CRE_30487</name>
</gene>
<proteinExistence type="predicted"/>
<evidence type="ECO:0000313" key="2">
    <source>
        <dbReference type="EMBL" id="EFO97106.1"/>
    </source>
</evidence>
<sequence>MTVFNDMQKMYPNSALILLGISIGATAVLEVTGVFTSCWITNGQNCTGIVPFDSSESAWLAATSWMMFISVGVAVVVIALYFVIVTEKRDYKNETEKRLTNNMAYLDDLQKKYPNLALIILGISIGLTAALDITGVFSNSWICDSTECVGIVPFDSSEPAWLAASSWMLFISVGVMVLMIATYFVLVNKVLKHDYHLNLCKWLITIRILSVLYFLLIVISIIVMKSFLGKYTPSIWLGWSCILTACSALPLCWVQCGLHLVQRQCIAT</sequence>
<evidence type="ECO:0000256" key="1">
    <source>
        <dbReference type="SAM" id="Phobius"/>
    </source>
</evidence>
<feature type="transmembrane region" description="Helical" evidence="1">
    <location>
        <begin position="167"/>
        <end position="187"/>
    </location>
</feature>
<reference evidence="2" key="1">
    <citation type="submission" date="2007-07" db="EMBL/GenBank/DDBJ databases">
        <title>PCAP assembly of the Caenorhabditis remanei genome.</title>
        <authorList>
            <consortium name="The Caenorhabditis remanei Sequencing Consortium"/>
            <person name="Wilson R.K."/>
        </authorList>
    </citation>
    <scope>NUCLEOTIDE SEQUENCE [LARGE SCALE GENOMIC DNA]</scope>
    <source>
        <strain evidence="2">PB4641</strain>
    </source>
</reference>
<keyword evidence="1" id="KW-1133">Transmembrane helix</keyword>
<evidence type="ECO:0000313" key="3">
    <source>
        <dbReference type="Proteomes" id="UP000008281"/>
    </source>
</evidence>
<organism evidence="3">
    <name type="scientific">Caenorhabditis remanei</name>
    <name type="common">Caenorhabditis vulgaris</name>
    <dbReference type="NCBI Taxonomy" id="31234"/>
    <lineage>
        <taxon>Eukaryota</taxon>
        <taxon>Metazoa</taxon>
        <taxon>Ecdysozoa</taxon>
        <taxon>Nematoda</taxon>
        <taxon>Chromadorea</taxon>
        <taxon>Rhabditida</taxon>
        <taxon>Rhabditina</taxon>
        <taxon>Rhabditomorpha</taxon>
        <taxon>Rhabditoidea</taxon>
        <taxon>Rhabditidae</taxon>
        <taxon>Peloderinae</taxon>
        <taxon>Caenorhabditis</taxon>
    </lineage>
</organism>
<feature type="transmembrane region" description="Helical" evidence="1">
    <location>
        <begin position="199"/>
        <end position="223"/>
    </location>
</feature>
<keyword evidence="1" id="KW-0812">Transmembrane</keyword>
<feature type="transmembrane region" description="Helical" evidence="1">
    <location>
        <begin position="113"/>
        <end position="131"/>
    </location>
</feature>
<dbReference type="PANTHER" id="PTHR34151">
    <property type="entry name" value="PROTEIN CBG24195"/>
    <property type="match status" value="1"/>
</dbReference>
<dbReference type="Pfam" id="PF06653">
    <property type="entry name" value="Claudin_3"/>
    <property type="match status" value="2"/>
</dbReference>
<dbReference type="PANTHER" id="PTHR34151:SF1">
    <property type="entry name" value="CASP-LIKE PROTEIN-RELATED"/>
    <property type="match status" value="1"/>
</dbReference>
<keyword evidence="3" id="KW-1185">Reference proteome</keyword>
<dbReference type="Proteomes" id="UP000008281">
    <property type="component" value="Unassembled WGS sequence"/>
</dbReference>
<name>E3NGJ5_CAERE</name>
<dbReference type="HOGENOM" id="CLU_1039140_0_0_1"/>
<keyword evidence="1" id="KW-0472">Membrane</keyword>
<dbReference type="AlphaFoldDB" id="E3NGJ5"/>
<accession>E3NGJ5</accession>
<protein>
    <submittedName>
        <fullName evidence="2">Uncharacterized protein</fullName>
    </submittedName>
</protein>
<feature type="transmembrane region" description="Helical" evidence="1">
    <location>
        <begin position="235"/>
        <end position="254"/>
    </location>
</feature>